<dbReference type="EMBL" id="AE016825">
    <property type="protein sequence ID" value="AAQ60410.1"/>
    <property type="molecule type" value="Genomic_DNA"/>
</dbReference>
<keyword evidence="2" id="KW-1185">Reference proteome</keyword>
<dbReference type="KEGG" id="cvi:CV_2740"/>
<evidence type="ECO:0000313" key="2">
    <source>
        <dbReference type="Proteomes" id="UP000001424"/>
    </source>
</evidence>
<protein>
    <submittedName>
        <fullName evidence="1">Uncharacterized protein</fullName>
    </submittedName>
</protein>
<name>Q7NUF8_CHRVO</name>
<dbReference type="STRING" id="243365.CV_2740"/>
<sequence length="597" mass="65075">MRLPEALMPWHDCLNGFSAELATELGELLRRLAPALGVHHDASRGDELAAQGLDDLRRRGSYQRLLASEWLLADEVPDEFLRRAASGEHLFLSPAPRERQADRRIVALFHAGSWQLGAPRLAHLALCILLDHRARAAGGEFHWGSLQAPGEWRQGAAPDALKQLLRARAYRNFNAQLYQAWLDDLSTRPAADECWLVGYPLDQQGLLAPQFTHQADIAPTLRGDALRVAIRDRRGERALKLPLPSGDAGLALLQGRFQAGQATVRTETRRFSLRHAPLLSPNGRHVAVSLQGGYAALMLPVDKPGQTSKQKARQLQWHRASTLLARAFTAKTLGAVVQRGAQLSCLQFPRIGKVPLPQQAEFHASPGSSTLLDAAWLPGKSGGRLYLRDLNGNLVYWESGGAAGTAPMRQQCGGVQALCQIDGASLLYARQQNGQLRLGWLGADHDQKAVEVAPGIAADTYSRVLLHGLPQDRRFACAVLLRGGERESWRLHAGSGGGAPDGRECLLPAGWRAIGVQLTDKPRLLLVHDKQNQIALLDEDKILPLYGTASPIARLSYTPSCAGIALLTEQRELIVYSLAARAVVLHLQNQAAGKAHD</sequence>
<proteinExistence type="predicted"/>
<dbReference type="AlphaFoldDB" id="Q7NUF8"/>
<dbReference type="eggNOG" id="ENOG5032XCP">
    <property type="taxonomic scope" value="Bacteria"/>
</dbReference>
<dbReference type="HOGENOM" id="CLU_444710_0_0_4"/>
<organism evidence="1 2">
    <name type="scientific">Chromobacterium violaceum (strain ATCC 12472 / DSM 30191 / JCM 1249 / CCUG 213 / NBRC 12614 / NCIMB 9131 / NCTC 9757 / MK)</name>
    <dbReference type="NCBI Taxonomy" id="243365"/>
    <lineage>
        <taxon>Bacteria</taxon>
        <taxon>Pseudomonadati</taxon>
        <taxon>Pseudomonadota</taxon>
        <taxon>Betaproteobacteria</taxon>
        <taxon>Neisseriales</taxon>
        <taxon>Chromobacteriaceae</taxon>
        <taxon>Chromobacterium</taxon>
    </lineage>
</organism>
<gene>
    <name evidence="1" type="ordered locus">CV_2740</name>
</gene>
<reference evidence="1 2" key="1">
    <citation type="journal article" date="2003" name="Proc. Natl. Acad. Sci. U.S.A.">
        <title>The complete genome sequence of Chromobacterium violaceum reveals remarkable and exploitable bacterial adaptability.</title>
        <authorList>
            <person name="Vasconcelos A.T.R."/>
            <person name="de Almeida D.F."/>
            <person name="Almeida F.C."/>
            <person name="de Almeida L.G.P."/>
            <person name="de Almeida R."/>
            <person name="Goncalves J.A.A."/>
            <person name="Andrade E.M."/>
            <person name="Antonio R.V."/>
            <person name="Araripe J."/>
            <person name="de Araujo M.F.F."/>
            <person name="Filho S.A."/>
            <person name="Azevedo V."/>
            <person name="Batista A.J."/>
            <person name="Bataus L.A.M."/>
            <person name="Batista J.S."/>
            <person name="Belo A."/>
            <person name="vander Berg C."/>
            <person name="Blamey J."/>
            <person name="Bogo M."/>
            <person name="Bonato S."/>
            <person name="Bordignon J."/>
            <person name="Brito C.A."/>
            <person name="Brocchi M."/>
            <person name="Burity H.A."/>
            <person name="Camargo A.A."/>
            <person name="Cardoso D.D.P."/>
            <person name="Carneiro N.P."/>
            <person name="Carraro D.M."/>
            <person name="Carvalho C.M.B."/>
            <person name="Cascardo J.C.M."/>
            <person name="Cavada B.S."/>
            <person name="Chueire L.M.O."/>
            <person name="Pasa T.B.C."/>
            <person name="Duran N."/>
            <person name="Fagundes N."/>
            <person name="Falcao C.L."/>
            <person name="Fantinatti F."/>
            <person name="Farias I.P."/>
            <person name="Felipe M.S.S."/>
            <person name="Ferrari L.P."/>
            <person name="Ferro J.A."/>
            <person name="Ferro M.I.T."/>
            <person name="Franco G.R."/>
            <person name="Freitas N.S.A."/>
            <person name="Furlan L.R."/>
            <person name="Gazzinelli R.T."/>
            <person name="Gomes E.A."/>
            <person name="Goncalves P.R."/>
            <person name="Grangeiro T.B."/>
            <person name="Grattapaglia D."/>
            <person name="Grisard E.C."/>
            <person name="Guimaraes C.T."/>
            <person name="Hanna E.S."/>
            <person name="Hungria M."/>
            <person name="Jardim S.N."/>
            <person name="Laurino J."/>
            <person name="Leoi L.C.T."/>
            <person name="Fassarella L."/>
            <person name="Lima A."/>
            <person name="Loureiro M.F."/>
            <person name="Lyra M.C.P."/>
            <person name="Macedo M."/>
            <person name="Madeira H.M.F."/>
            <person name="Manfio G.P."/>
            <person name="Maranhao A.Q."/>
            <person name="Martins W.S."/>
            <person name="di Mauro S.M.Z."/>
            <person name="de Medeiros S.R.B."/>
            <person name="Meissner R.D.V."/>
            <person name="Menck C.F.M."/>
            <person name="Moreira M.A.M."/>
            <person name="Nascimento F.F."/>
            <person name="Nicolas M.F."/>
            <person name="Oliveira J.G."/>
            <person name="Oliveira S.C."/>
            <person name="Paixao R.F.C."/>
            <person name="Parente J.A."/>
            <person name="Pedrosa F.O."/>
            <person name="Pena S.J.D."/>
            <person name="Perreira J.O."/>
            <person name="Perreira M."/>
            <person name="Pinto L.S.R.C."/>
            <person name="Pinto L.S."/>
            <person name="Porto J.I.R."/>
            <person name="Potrich D.P."/>
            <person name="Neto C.E.R."/>
            <person name="Reis A.M.M."/>
            <person name="Rigo L.U."/>
            <person name="Rondinelli E."/>
            <person name="dos Santos E.B.P."/>
            <person name="Santos F.R."/>
            <person name="Schneider M.P.C."/>
            <person name="Seuanez H.N."/>
            <person name="Silva A.M.R."/>
            <person name="da Silva A.L.C."/>
            <person name="Silva D.W."/>
            <person name="Silva R."/>
            <person name="Simoes I.C."/>
            <person name="Simon D."/>
            <person name="Soares C.M.A."/>
            <person name="Soares R.B.A."/>
            <person name="Souza E.M."/>
            <person name="Souza K.R.L."/>
            <person name="Souza R.C."/>
            <person name="Steffens M.B.R."/>
            <person name="Steindel M."/>
            <person name="Teixeira S.R."/>
            <person name="Urmenyi T."/>
            <person name="Vettore A."/>
            <person name="Wassem R."/>
            <person name="Zaha A."/>
            <person name="Simpson A.J.G."/>
        </authorList>
    </citation>
    <scope>NUCLEOTIDE SEQUENCE [LARGE SCALE GENOMIC DNA]</scope>
    <source>
        <strain evidence="2">ATCC 12472 / DSM 30191 / JCM 1249 / NBRC 12614 / NCIMB 9131 / NCTC 9757</strain>
    </source>
</reference>
<accession>Q7NUF8</accession>
<dbReference type="Proteomes" id="UP000001424">
    <property type="component" value="Chromosome"/>
</dbReference>
<evidence type="ECO:0000313" key="1">
    <source>
        <dbReference type="EMBL" id="AAQ60410.1"/>
    </source>
</evidence>